<evidence type="ECO:0000313" key="2">
    <source>
        <dbReference type="Proteomes" id="UP000289372"/>
    </source>
</evidence>
<organism evidence="1 2">
    <name type="scientific">Xanthomonas perforans</name>
    <dbReference type="NCBI Taxonomy" id="442694"/>
    <lineage>
        <taxon>Bacteria</taxon>
        <taxon>Pseudomonadati</taxon>
        <taxon>Pseudomonadota</taxon>
        <taxon>Gammaproteobacteria</taxon>
        <taxon>Lysobacterales</taxon>
        <taxon>Lysobacteraceae</taxon>
        <taxon>Xanthomonas</taxon>
    </lineage>
</organism>
<sequence>MPTNVWCSVLAARMGSRRVPRAMRAPCIRAGIEDSQATAHASSQFSMRNWRARRISLQGS</sequence>
<accession>A0AAQ0YPU3</accession>
<protein>
    <submittedName>
        <fullName evidence="1">Uncharacterized protein</fullName>
    </submittedName>
</protein>
<dbReference type="Proteomes" id="UP000289372">
    <property type="component" value="Unassembled WGS sequence"/>
</dbReference>
<evidence type="ECO:0000313" key="1">
    <source>
        <dbReference type="EMBL" id="RXD53378.1"/>
    </source>
</evidence>
<dbReference type="EMBL" id="PUUL01000067">
    <property type="protein sequence ID" value="RXD53378.1"/>
    <property type="molecule type" value="Genomic_DNA"/>
</dbReference>
<dbReference type="KEGG" id="xpe:BJD13_18510"/>
<gene>
    <name evidence="1" type="ORF">DB769_12330</name>
</gene>
<reference evidence="1 2" key="1">
    <citation type="submission" date="2018-02" db="EMBL/GenBank/DDBJ databases">
        <title>Characterization of Xanthomonas diversity in transplant houses and field plants.</title>
        <authorList>
            <person name="Abrahamian P."/>
            <person name="Timilsina S."/>
            <person name="Minsavage G.V."/>
            <person name="Goss E.M."/>
            <person name="Jones J.B."/>
            <person name="Vallad G.E."/>
        </authorList>
    </citation>
    <scope>NUCLEOTIDE SEQUENCE [LARGE SCALE GENOMIC DNA]</scope>
    <source>
        <strain evidence="1 2">GEV2132</strain>
    </source>
</reference>
<comment type="caution">
    <text evidence="1">The sequence shown here is derived from an EMBL/GenBank/DDBJ whole genome shotgun (WGS) entry which is preliminary data.</text>
</comment>
<dbReference type="AlphaFoldDB" id="A0AAQ0YPU3"/>
<name>A0AAQ0YPU3_XANPE</name>
<proteinExistence type="predicted"/>